<dbReference type="KEGG" id="csol:105362929"/>
<proteinExistence type="predicted"/>
<name>A0AAJ6YIN5_9HYME</name>
<organism evidence="3 4">
    <name type="scientific">Ceratosolen solmsi marchali</name>
    <dbReference type="NCBI Taxonomy" id="326594"/>
    <lineage>
        <taxon>Eukaryota</taxon>
        <taxon>Metazoa</taxon>
        <taxon>Ecdysozoa</taxon>
        <taxon>Arthropoda</taxon>
        <taxon>Hexapoda</taxon>
        <taxon>Insecta</taxon>
        <taxon>Pterygota</taxon>
        <taxon>Neoptera</taxon>
        <taxon>Endopterygota</taxon>
        <taxon>Hymenoptera</taxon>
        <taxon>Apocrita</taxon>
        <taxon>Proctotrupomorpha</taxon>
        <taxon>Chalcidoidea</taxon>
        <taxon>Agaonidae</taxon>
        <taxon>Agaoninae</taxon>
        <taxon>Ceratosolen</taxon>
    </lineage>
</organism>
<dbReference type="RefSeq" id="XP_011498776.1">
    <property type="nucleotide sequence ID" value="XM_011500474.1"/>
</dbReference>
<feature type="region of interest" description="Disordered" evidence="1">
    <location>
        <begin position="243"/>
        <end position="267"/>
    </location>
</feature>
<reference evidence="4" key="1">
    <citation type="submission" date="2025-08" db="UniProtKB">
        <authorList>
            <consortium name="RefSeq"/>
        </authorList>
    </citation>
    <scope>IDENTIFICATION</scope>
</reference>
<gene>
    <name evidence="4" type="primary">LOC105362929</name>
</gene>
<feature type="domain" description="DUF4812" evidence="2">
    <location>
        <begin position="264"/>
        <end position="320"/>
    </location>
</feature>
<evidence type="ECO:0000313" key="4">
    <source>
        <dbReference type="RefSeq" id="XP_011498776.1"/>
    </source>
</evidence>
<keyword evidence="3" id="KW-1185">Reference proteome</keyword>
<dbReference type="InterPro" id="IPR032084">
    <property type="entry name" value="DUF4812"/>
</dbReference>
<sequence length="330" mass="37295">MPRKCCSHCPRRSSGSVSLAHPITSCIERFVTAKKFHAENLQHQPLPDRVDDAIFSASVRAEDPYMCEAVKRCQRIVPRRQPGRRKDLPRSSHYGPALGCKRPTTYMDLAICWETPPDPAYEPRRAPHIDGSDGGPAPAVFTLVQQPEPKVDVHNGSIPGLEKGDEEHEETEATRNRCCQDCDKCLKDRGKADSEAKEVMLCKSLDSMNLTDERSNASKTRRANSQRHCLGCPQLSKAEAPARTTRSALCPRKPVKSNGLPSRLQVPRPRTPYARRTFCIDSLAPPFSVVAGCRDTDYPEHWRLTSIYRQSYRNPKKMRETRTLLKYDRT</sequence>
<feature type="region of interest" description="Disordered" evidence="1">
    <location>
        <begin position="150"/>
        <end position="169"/>
    </location>
</feature>
<evidence type="ECO:0000256" key="1">
    <source>
        <dbReference type="SAM" id="MobiDB-lite"/>
    </source>
</evidence>
<dbReference type="GeneID" id="105362929"/>
<evidence type="ECO:0000313" key="3">
    <source>
        <dbReference type="Proteomes" id="UP000695007"/>
    </source>
</evidence>
<accession>A0AAJ6YIN5</accession>
<evidence type="ECO:0000259" key="2">
    <source>
        <dbReference type="Pfam" id="PF16071"/>
    </source>
</evidence>
<dbReference type="Proteomes" id="UP000695007">
    <property type="component" value="Unplaced"/>
</dbReference>
<protein>
    <submittedName>
        <fullName evidence="4">Uncharacterized protein LOC105362929</fullName>
    </submittedName>
</protein>
<dbReference type="Pfam" id="PF16071">
    <property type="entry name" value="DUF4812"/>
    <property type="match status" value="1"/>
</dbReference>
<dbReference type="AlphaFoldDB" id="A0AAJ6YIN5"/>